<dbReference type="RefSeq" id="XP_047761487.1">
    <property type="nucleotide sequence ID" value="XM_047903232.1"/>
</dbReference>
<dbReference type="AlphaFoldDB" id="A0A9Q8LGC9"/>
<reference evidence="2" key="2">
    <citation type="journal article" date="2022" name="Microb. Genom.">
        <title>A chromosome-scale genome assembly of the tomato pathogen Cladosporium fulvum reveals a compartmentalized genome architecture and the presence of a dispensable chromosome.</title>
        <authorList>
            <person name="Zaccaron A.Z."/>
            <person name="Chen L.H."/>
            <person name="Samaras A."/>
            <person name="Stergiopoulos I."/>
        </authorList>
    </citation>
    <scope>NUCLEOTIDE SEQUENCE</scope>
    <source>
        <strain evidence="2">Race5_Kim</strain>
    </source>
</reference>
<evidence type="ECO:0000313" key="2">
    <source>
        <dbReference type="EMBL" id="UJO17121.1"/>
    </source>
</evidence>
<keyword evidence="3" id="KW-1185">Reference proteome</keyword>
<feature type="signal peptide" evidence="1">
    <location>
        <begin position="1"/>
        <end position="23"/>
    </location>
</feature>
<dbReference type="EMBL" id="CP090166">
    <property type="protein sequence ID" value="UJO17121.1"/>
    <property type="molecule type" value="Genomic_DNA"/>
</dbReference>
<dbReference type="Proteomes" id="UP000756132">
    <property type="component" value="Chromosome 4"/>
</dbReference>
<feature type="chain" id="PRO_5040294420" evidence="1">
    <location>
        <begin position="24"/>
        <end position="183"/>
    </location>
</feature>
<organism evidence="2 3">
    <name type="scientific">Passalora fulva</name>
    <name type="common">Tomato leaf mold</name>
    <name type="synonym">Cladosporium fulvum</name>
    <dbReference type="NCBI Taxonomy" id="5499"/>
    <lineage>
        <taxon>Eukaryota</taxon>
        <taxon>Fungi</taxon>
        <taxon>Dikarya</taxon>
        <taxon>Ascomycota</taxon>
        <taxon>Pezizomycotina</taxon>
        <taxon>Dothideomycetes</taxon>
        <taxon>Dothideomycetidae</taxon>
        <taxon>Mycosphaerellales</taxon>
        <taxon>Mycosphaerellaceae</taxon>
        <taxon>Fulvia</taxon>
    </lineage>
</organism>
<sequence>MAAWRALAVIFDFLAACCNTSFSATRTHTNNKTYTSLDMAITYTANQLLSRRYILTAASTPITLSIDLMALRTVQDLVAQRELAEAQRYATAINTYDDSSIDALWQRIININRGSGWWPLSRAATHARQQLTLRRNLREFNRARAAHHHQTSTLSPAERWALRRARNIRRQQQWQRRQARRHN</sequence>
<evidence type="ECO:0000256" key="1">
    <source>
        <dbReference type="SAM" id="SignalP"/>
    </source>
</evidence>
<gene>
    <name evidence="2" type="ORF">CLAFUR5_04084</name>
</gene>
<dbReference type="GeneID" id="71983962"/>
<keyword evidence="1" id="KW-0732">Signal</keyword>
<protein>
    <submittedName>
        <fullName evidence="2">Uncharacterized protein</fullName>
    </submittedName>
</protein>
<name>A0A9Q8LGC9_PASFU</name>
<proteinExistence type="predicted"/>
<accession>A0A9Q8LGC9</accession>
<dbReference type="KEGG" id="ffu:CLAFUR5_04084"/>
<reference evidence="2" key="1">
    <citation type="submission" date="2021-12" db="EMBL/GenBank/DDBJ databases">
        <authorList>
            <person name="Zaccaron A."/>
            <person name="Stergiopoulos I."/>
        </authorList>
    </citation>
    <scope>NUCLEOTIDE SEQUENCE</scope>
    <source>
        <strain evidence="2">Race5_Kim</strain>
    </source>
</reference>
<evidence type="ECO:0000313" key="3">
    <source>
        <dbReference type="Proteomes" id="UP000756132"/>
    </source>
</evidence>